<evidence type="ECO:0000313" key="2">
    <source>
        <dbReference type="Proteomes" id="UP001320148"/>
    </source>
</evidence>
<name>A0ABN6F463_9BACT</name>
<dbReference type="Gene3D" id="3.40.50.150">
    <property type="entry name" value="Vaccinia Virus protein VP39"/>
    <property type="match status" value="1"/>
</dbReference>
<proteinExistence type="predicted"/>
<dbReference type="Pfam" id="PF13489">
    <property type="entry name" value="Methyltransf_23"/>
    <property type="match status" value="1"/>
</dbReference>
<dbReference type="Proteomes" id="UP001320148">
    <property type="component" value="Chromosome"/>
</dbReference>
<evidence type="ECO:0000313" key="1">
    <source>
        <dbReference type="EMBL" id="BCS97227.1"/>
    </source>
</evidence>
<sequence>MQTTDDEPHCPLCHGQDVSSFFEDKRRAYLRCDRCKLVFVPRRFWLSAEEERATYDLHENSPHDEGYRRFLSRLTAPLLESLEPNRKGLDFGCGPGPALSVILEEQGHQMDLYDPFYYNDPSVLSNTYDFITATEVVEHMHDPNREFSTLFRMLRHGGTLGLMTKLVIDQHAFRTWHYIHDMTHVCFYSRSTFEYLAQRFNADLHFVANDAILLRKK</sequence>
<accession>A0ABN6F463</accession>
<organism evidence="1 2">
    <name type="scientific">Desulfoluna limicola</name>
    <dbReference type="NCBI Taxonomy" id="2810562"/>
    <lineage>
        <taxon>Bacteria</taxon>
        <taxon>Pseudomonadati</taxon>
        <taxon>Thermodesulfobacteriota</taxon>
        <taxon>Desulfobacteria</taxon>
        <taxon>Desulfobacterales</taxon>
        <taxon>Desulfolunaceae</taxon>
        <taxon>Desulfoluna</taxon>
    </lineage>
</organism>
<dbReference type="GO" id="GO:0008168">
    <property type="term" value="F:methyltransferase activity"/>
    <property type="evidence" value="ECO:0007669"/>
    <property type="project" value="UniProtKB-KW"/>
</dbReference>
<reference evidence="1 2" key="1">
    <citation type="submission" date="2021-02" db="EMBL/GenBank/DDBJ databases">
        <title>Complete genome of Desulfoluna sp. strain ASN36.</title>
        <authorList>
            <person name="Takahashi A."/>
            <person name="Kojima H."/>
            <person name="Fukui M."/>
        </authorList>
    </citation>
    <scope>NUCLEOTIDE SEQUENCE [LARGE SCALE GENOMIC DNA]</scope>
    <source>
        <strain evidence="1 2">ASN36</strain>
    </source>
</reference>
<keyword evidence="1" id="KW-0808">Transferase</keyword>
<keyword evidence="1" id="KW-0489">Methyltransferase</keyword>
<dbReference type="InterPro" id="IPR029063">
    <property type="entry name" value="SAM-dependent_MTases_sf"/>
</dbReference>
<dbReference type="EMBL" id="AP024488">
    <property type="protein sequence ID" value="BCS97227.1"/>
    <property type="molecule type" value="Genomic_DNA"/>
</dbReference>
<dbReference type="SUPFAM" id="SSF53335">
    <property type="entry name" value="S-adenosyl-L-methionine-dependent methyltransferases"/>
    <property type="match status" value="1"/>
</dbReference>
<gene>
    <name evidence="1" type="ORF">DSLASN_28590</name>
</gene>
<dbReference type="RefSeq" id="WP_236888651.1">
    <property type="nucleotide sequence ID" value="NZ_AP024488.1"/>
</dbReference>
<protein>
    <submittedName>
        <fullName evidence="1">2-polyprenyl-3-methyl-5-hydroxy-6-metoxy-1, 4-benz oquinol methylase</fullName>
    </submittedName>
</protein>
<keyword evidence="2" id="KW-1185">Reference proteome</keyword>
<dbReference type="GO" id="GO:0032259">
    <property type="term" value="P:methylation"/>
    <property type="evidence" value="ECO:0007669"/>
    <property type="project" value="UniProtKB-KW"/>
</dbReference>